<comment type="subcellular location">
    <subcellularLocation>
        <location evidence="9">Cytoplasm</location>
    </subcellularLocation>
</comment>
<dbReference type="EMBL" id="MGEJ01000019">
    <property type="protein sequence ID" value="OGL79997.1"/>
    <property type="molecule type" value="Genomic_DNA"/>
</dbReference>
<evidence type="ECO:0000256" key="4">
    <source>
        <dbReference type="ARBA" id="ARBA00022759"/>
    </source>
</evidence>
<dbReference type="InterPro" id="IPR041636">
    <property type="entry name" value="RNase_J_C"/>
</dbReference>
<dbReference type="PANTHER" id="PTHR43694:SF1">
    <property type="entry name" value="RIBONUCLEASE J"/>
    <property type="match status" value="1"/>
</dbReference>
<dbReference type="NCBIfam" id="TIGR00649">
    <property type="entry name" value="MG423"/>
    <property type="match status" value="1"/>
</dbReference>
<name>A0A1F7UQP4_9BACT</name>
<dbReference type="InterPro" id="IPR004613">
    <property type="entry name" value="RNase_J"/>
</dbReference>
<evidence type="ECO:0000256" key="3">
    <source>
        <dbReference type="ARBA" id="ARBA00022723"/>
    </source>
</evidence>
<keyword evidence="1 9" id="KW-0963">Cytoplasm</keyword>
<evidence type="ECO:0000256" key="10">
    <source>
        <dbReference type="PIRSR" id="PIRSR004803-1"/>
    </source>
</evidence>
<dbReference type="STRING" id="1802401.A3B21_01030"/>
<evidence type="ECO:0000256" key="12">
    <source>
        <dbReference type="PIRSR" id="PIRSR004803-3"/>
    </source>
</evidence>
<dbReference type="GO" id="GO:0003723">
    <property type="term" value="F:RNA binding"/>
    <property type="evidence" value="ECO:0007669"/>
    <property type="project" value="UniProtKB-UniRule"/>
</dbReference>
<evidence type="ECO:0000256" key="2">
    <source>
        <dbReference type="ARBA" id="ARBA00022722"/>
    </source>
</evidence>
<dbReference type="Proteomes" id="UP000176897">
    <property type="component" value="Unassembled WGS sequence"/>
</dbReference>
<feature type="domain" description="Metallo-beta-lactamase" evidence="13">
    <location>
        <begin position="33"/>
        <end position="219"/>
    </location>
</feature>
<keyword evidence="8 9" id="KW-0694">RNA-binding</keyword>
<dbReference type="GO" id="GO:0006364">
    <property type="term" value="P:rRNA processing"/>
    <property type="evidence" value="ECO:0007669"/>
    <property type="project" value="UniProtKB-UniRule"/>
</dbReference>
<dbReference type="Pfam" id="PF00753">
    <property type="entry name" value="Lactamase_B"/>
    <property type="match status" value="1"/>
</dbReference>
<feature type="binding site" evidence="12">
    <location>
        <position position="90"/>
    </location>
    <ligand>
        <name>Zn(2+)</name>
        <dbReference type="ChEBI" id="CHEBI:29105"/>
        <label>1</label>
        <note>catalytic</note>
    </ligand>
</feature>
<feature type="active site" description="Proton acceptor" evidence="10">
    <location>
        <position position="384"/>
    </location>
</feature>
<dbReference type="InterPro" id="IPR055132">
    <property type="entry name" value="RNase_J_b_CASP"/>
</dbReference>
<comment type="caution">
    <text evidence="9">Lacks conserved residue(s) required for the propagation of feature annotation.</text>
</comment>
<keyword evidence="12" id="KW-0106">Calcium</keyword>
<dbReference type="Gene3D" id="3.60.15.10">
    <property type="entry name" value="Ribonuclease Z/Hydroxyacylglutathione hydrolase-like"/>
    <property type="match status" value="1"/>
</dbReference>
<feature type="binding site" evidence="12">
    <location>
        <position position="406"/>
    </location>
    <ligand>
        <name>Zn(2+)</name>
        <dbReference type="ChEBI" id="CHEBI:29105"/>
        <label>1</label>
        <note>catalytic</note>
    </ligand>
</feature>
<feature type="active site" description="Proton donor" evidence="10">
    <location>
        <position position="210"/>
    </location>
</feature>
<dbReference type="InterPro" id="IPR036866">
    <property type="entry name" value="RibonucZ/Hydroxyglut_hydro"/>
</dbReference>
<feature type="binding site" evidence="12">
    <location>
        <position position="178"/>
    </location>
    <ligand>
        <name>Zn(2+)</name>
        <dbReference type="ChEBI" id="CHEBI:29105"/>
        <label>1</label>
        <note>catalytic</note>
    </ligand>
</feature>
<evidence type="ECO:0000256" key="7">
    <source>
        <dbReference type="ARBA" id="ARBA00022839"/>
    </source>
</evidence>
<keyword evidence="9" id="KW-0698">rRNA processing</keyword>
<dbReference type="SMART" id="SM00849">
    <property type="entry name" value="Lactamase_B"/>
    <property type="match status" value="1"/>
</dbReference>
<comment type="similarity">
    <text evidence="9">Belongs to the metallo-beta-lactamase superfamily. RNA-metabolizing metallo-beta-lactamase-like family. Bacterial RNase J subfamily.</text>
</comment>
<dbReference type="GO" id="GO:0008270">
    <property type="term" value="F:zinc ion binding"/>
    <property type="evidence" value="ECO:0007669"/>
    <property type="project" value="InterPro"/>
</dbReference>
<keyword evidence="2 9" id="KW-0540">Nuclease</keyword>
<dbReference type="GO" id="GO:0004521">
    <property type="term" value="F:RNA endonuclease activity"/>
    <property type="evidence" value="ECO:0007669"/>
    <property type="project" value="UniProtKB-UniRule"/>
</dbReference>
<comment type="cofactor">
    <cofactor evidence="12">
        <name>Ca(2+)</name>
        <dbReference type="ChEBI" id="CHEBI:29108"/>
    </cofactor>
    <text evidence="12">Binds 1 Ca(2+) cation per subunit. Seen in 1 crystal structure, it is not clear if it is physiologically important.</text>
</comment>
<keyword evidence="5 9" id="KW-0378">Hydrolase</keyword>
<dbReference type="CDD" id="cd07714">
    <property type="entry name" value="RNaseJ_MBL-fold"/>
    <property type="match status" value="1"/>
</dbReference>
<proteinExistence type="inferred from homology"/>
<evidence type="ECO:0000313" key="15">
    <source>
        <dbReference type="Proteomes" id="UP000176897"/>
    </source>
</evidence>
<feature type="binding site" evidence="11">
    <location>
        <begin position="380"/>
        <end position="384"/>
    </location>
    <ligand>
        <name>substrate</name>
    </ligand>
</feature>
<evidence type="ECO:0000259" key="13">
    <source>
        <dbReference type="SMART" id="SM00849"/>
    </source>
</evidence>
<evidence type="ECO:0000256" key="11">
    <source>
        <dbReference type="PIRSR" id="PIRSR004803-2"/>
    </source>
</evidence>
<comment type="subunit">
    <text evidence="9">Homodimer, may be a subunit of the RNA degradosome.</text>
</comment>
<comment type="caution">
    <text evidence="14">The sequence shown here is derived from an EMBL/GenBank/DDBJ whole genome shotgun (WGS) entry which is preliminary data.</text>
</comment>
<gene>
    <name evidence="9" type="primary">rnj</name>
    <name evidence="14" type="ORF">A3B21_01030</name>
</gene>
<dbReference type="Pfam" id="PF22505">
    <property type="entry name" value="RNase_J_b_CASP"/>
    <property type="match status" value="1"/>
</dbReference>
<feature type="binding site" evidence="12">
    <location>
        <position position="86"/>
    </location>
    <ligand>
        <name>Zn(2+)</name>
        <dbReference type="ChEBI" id="CHEBI:29105"/>
        <label>1</label>
        <note>catalytic</note>
    </ligand>
</feature>
<dbReference type="SUPFAM" id="SSF56281">
    <property type="entry name" value="Metallo-hydrolase/oxidoreductase"/>
    <property type="match status" value="1"/>
</dbReference>
<reference evidence="14 15" key="1">
    <citation type="journal article" date="2016" name="Nat. Commun.">
        <title>Thousands of microbial genomes shed light on interconnected biogeochemical processes in an aquifer system.</title>
        <authorList>
            <person name="Anantharaman K."/>
            <person name="Brown C.T."/>
            <person name="Hug L.A."/>
            <person name="Sharon I."/>
            <person name="Castelle C.J."/>
            <person name="Probst A.J."/>
            <person name="Thomas B.C."/>
            <person name="Singh A."/>
            <person name="Wilkins M.J."/>
            <person name="Karaoz U."/>
            <person name="Brodie E.L."/>
            <person name="Williams K.H."/>
            <person name="Hubbard S.S."/>
            <person name="Banfield J.F."/>
        </authorList>
    </citation>
    <scope>NUCLEOTIDE SEQUENCE [LARGE SCALE GENOMIC DNA]</scope>
</reference>
<dbReference type="HAMAP" id="MF_01491">
    <property type="entry name" value="RNase_J_bact"/>
    <property type="match status" value="1"/>
</dbReference>
<dbReference type="GO" id="GO:0005737">
    <property type="term" value="C:cytoplasm"/>
    <property type="evidence" value="ECO:0007669"/>
    <property type="project" value="UniProtKB-SubCell"/>
</dbReference>
<feature type="binding site" evidence="12">
    <location>
        <position position="91"/>
    </location>
    <ligand>
        <name>Zn(2+)</name>
        <dbReference type="ChEBI" id="CHEBI:29105"/>
        <label>1</label>
        <note>catalytic</note>
    </ligand>
</feature>
<comment type="cofactor">
    <cofactor evidence="12">
        <name>Zn(2+)</name>
        <dbReference type="ChEBI" id="CHEBI:29105"/>
    </cofactor>
    <text evidence="12">Binds 2 Zn(2+) ions per subunit. It is not clear if Zn(2+) or Mg(2+) is physiologically important.</text>
</comment>
<dbReference type="InterPro" id="IPR001279">
    <property type="entry name" value="Metallo-B-lactamas"/>
</dbReference>
<keyword evidence="6 12" id="KW-0862">Zinc</keyword>
<evidence type="ECO:0000313" key="14">
    <source>
        <dbReference type="EMBL" id="OGL79997.1"/>
    </source>
</evidence>
<feature type="binding site" evidence="12">
    <location>
        <position position="63"/>
    </location>
    <ligand>
        <name>Ca(2+)</name>
        <dbReference type="ChEBI" id="CHEBI:29108"/>
    </ligand>
</feature>
<dbReference type="EC" id="3.1.-.-" evidence="9"/>
<keyword evidence="3 12" id="KW-0479">Metal-binding</keyword>
<dbReference type="Pfam" id="PF17770">
    <property type="entry name" value="RNase_J_C"/>
    <property type="match status" value="1"/>
</dbReference>
<feature type="binding site" evidence="12">
    <location>
        <position position="61"/>
    </location>
    <ligand>
        <name>Ca(2+)</name>
        <dbReference type="ChEBI" id="CHEBI:29108"/>
    </ligand>
</feature>
<accession>A0A1F7UQP4</accession>
<dbReference type="InterPro" id="IPR030854">
    <property type="entry name" value="RNase_J_bac"/>
</dbReference>
<dbReference type="Gene3D" id="3.40.50.10710">
    <property type="entry name" value="Metallo-hydrolase/oxidoreductase"/>
    <property type="match status" value="1"/>
</dbReference>
<evidence type="ECO:0000256" key="8">
    <source>
        <dbReference type="ARBA" id="ARBA00022884"/>
    </source>
</evidence>
<feature type="binding site" evidence="12">
    <location>
        <position position="156"/>
    </location>
    <ligand>
        <name>Zn(2+)</name>
        <dbReference type="ChEBI" id="CHEBI:29105"/>
        <label>1</label>
        <note>catalytic</note>
    </ligand>
</feature>
<keyword evidence="7 9" id="KW-0269">Exonuclease</keyword>
<dbReference type="AlphaFoldDB" id="A0A1F7UQP4"/>
<feature type="binding site" evidence="12">
    <location>
        <position position="460"/>
    </location>
    <ligand>
        <name>Ca(2+)</name>
        <dbReference type="ChEBI" id="CHEBI:29108"/>
    </ligand>
</feature>
<sequence>MTAPRSGAPRRDESRPGAPKLLVYALGGLEEVGRNCMVYECGEDIVIVDMGLQFPEEDMHGIDYIIPNIASLRGKEKNIRGVIITHGHYDHIGGIPHLLGKLGNPPVFTTPLSAGIIRKRQEEFTKAPRPNIVLVKPKMKIALGRHFVFEPFHVNHNIADSTGAALQTPYGLMLHTGDFKFDYTPVNEPPADIDHVRSFGDKGVLALFSDSTDAEYPGHQISEQQVFDELEKIFAANSQGRLIFGTFASLLTRIQHILTLSEKYGRKVLIQGRSMVTNVEIAHELGYLKFKQGIFIEEKEFNRLPDNKIVVVCTGGQGEKNAQLMRIANSEHRLISLKKGDSIIFSSSVIPGNERTIQSLKDALIRHGAKIFHYKFMDIHAGGHAKQEELKLMMQLTRPRYVIPIHANRFMIQAHADLAMSIGYKEENIFVADNGQVMEFDAKGGRLTDRYVPTDYVMVDGLGVGDVSEIVLRDRQQLAADGMFVVIATIDKRTGALIGSPDIISRGFVYLKESRELIERTRNLVRKILKDTDPKSAAFEDHIKNKIRNEVGQYLYTMTRRRPMVLPVLIEV</sequence>
<dbReference type="Gene3D" id="3.10.20.580">
    <property type="match status" value="1"/>
</dbReference>
<dbReference type="InterPro" id="IPR011108">
    <property type="entry name" value="RMMBL"/>
</dbReference>
<dbReference type="GO" id="GO:0004534">
    <property type="term" value="F:5'-3' RNA exonuclease activity"/>
    <property type="evidence" value="ECO:0007669"/>
    <property type="project" value="UniProtKB-UniRule"/>
</dbReference>
<evidence type="ECO:0000256" key="1">
    <source>
        <dbReference type="ARBA" id="ARBA00022490"/>
    </source>
</evidence>
<protein>
    <recommendedName>
        <fullName evidence="9">Ribonuclease J</fullName>
        <shortName evidence="9">RNase J</shortName>
        <ecNumber evidence="9">3.1.-.-</ecNumber>
    </recommendedName>
</protein>
<dbReference type="PIRSF" id="PIRSF004803">
    <property type="entry name" value="RnjA"/>
    <property type="match status" value="1"/>
</dbReference>
<evidence type="ECO:0000256" key="6">
    <source>
        <dbReference type="ARBA" id="ARBA00022833"/>
    </source>
</evidence>
<organism evidence="14 15">
    <name type="scientific">Candidatus Uhrbacteria bacterium RIFCSPLOWO2_01_FULL_47_24</name>
    <dbReference type="NCBI Taxonomy" id="1802401"/>
    <lineage>
        <taxon>Bacteria</taxon>
        <taxon>Candidatus Uhriibacteriota</taxon>
    </lineage>
</organism>
<feature type="binding site" evidence="12">
    <location>
        <position position="88"/>
    </location>
    <ligand>
        <name>Zn(2+)</name>
        <dbReference type="ChEBI" id="CHEBI:29105"/>
        <label>1</label>
        <note>catalytic</note>
    </ligand>
</feature>
<evidence type="ECO:0000256" key="9">
    <source>
        <dbReference type="HAMAP-Rule" id="MF_01491"/>
    </source>
</evidence>
<keyword evidence="4 9" id="KW-0255">Endonuclease</keyword>
<dbReference type="Pfam" id="PF07521">
    <property type="entry name" value="RMMBL"/>
    <property type="match status" value="1"/>
</dbReference>
<dbReference type="InterPro" id="IPR042173">
    <property type="entry name" value="RNase_J_2"/>
</dbReference>
<comment type="function">
    <text evidence="9">An RNase that has 5'-3' exonuclease and possibly endonuclease activity. Involved in maturation of rRNA and in some organisms also mRNA maturation and/or decay.</text>
</comment>
<dbReference type="PANTHER" id="PTHR43694">
    <property type="entry name" value="RIBONUCLEASE J"/>
    <property type="match status" value="1"/>
</dbReference>
<evidence type="ECO:0000256" key="5">
    <source>
        <dbReference type="ARBA" id="ARBA00022801"/>
    </source>
</evidence>